<dbReference type="Proteomes" id="UP000664521">
    <property type="component" value="Unassembled WGS sequence"/>
</dbReference>
<organism evidence="1 2">
    <name type="scientific">Heterodermia speciosa</name>
    <dbReference type="NCBI Taxonomy" id="116794"/>
    <lineage>
        <taxon>Eukaryota</taxon>
        <taxon>Fungi</taxon>
        <taxon>Dikarya</taxon>
        <taxon>Ascomycota</taxon>
        <taxon>Pezizomycotina</taxon>
        <taxon>Lecanoromycetes</taxon>
        <taxon>OSLEUM clade</taxon>
        <taxon>Lecanoromycetidae</taxon>
        <taxon>Caliciales</taxon>
        <taxon>Physciaceae</taxon>
        <taxon>Heterodermia</taxon>
    </lineage>
</organism>
<keyword evidence="2" id="KW-1185">Reference proteome</keyword>
<name>A0A8H3FT18_9LECA</name>
<sequence>MITHAHEAGRAILESEYLIRGYIRASKAKVPVTLHQSDLENKLHSPYAKNTKSAKDAKIDALGGSARYRDPSVRCLNHPPSPPFRRFVPSSLPNKSRKLLVAGGLVPQPIRSVVFLSLNYNRDNSTPSRHIPHGQSRVCQSTDMVMPPQHGRSALPGGRYHCFSAHYDDSHLLFRRQPSLLMTPAHRVRATQVSGLAAELRVLGVLSAHQIREKSNREGVLHVGDDSPVKSYTFAANACPAVRWAN</sequence>
<evidence type="ECO:0000313" key="1">
    <source>
        <dbReference type="EMBL" id="CAF9927298.1"/>
    </source>
</evidence>
<evidence type="ECO:0000313" key="2">
    <source>
        <dbReference type="Proteomes" id="UP000664521"/>
    </source>
</evidence>
<gene>
    <name evidence="1" type="ORF">HETSPECPRED_006548</name>
</gene>
<accession>A0A8H3FT18</accession>
<reference evidence="1" key="1">
    <citation type="submission" date="2021-03" db="EMBL/GenBank/DDBJ databases">
        <authorList>
            <person name="Tagirdzhanova G."/>
        </authorList>
    </citation>
    <scope>NUCLEOTIDE SEQUENCE</scope>
</reference>
<dbReference type="EMBL" id="CAJPDS010000044">
    <property type="protein sequence ID" value="CAF9927298.1"/>
    <property type="molecule type" value="Genomic_DNA"/>
</dbReference>
<proteinExistence type="predicted"/>
<comment type="caution">
    <text evidence="1">The sequence shown here is derived from an EMBL/GenBank/DDBJ whole genome shotgun (WGS) entry which is preliminary data.</text>
</comment>
<dbReference type="AlphaFoldDB" id="A0A8H3FT18"/>
<protein>
    <submittedName>
        <fullName evidence="1">Uncharacterized protein</fullName>
    </submittedName>
</protein>